<evidence type="ECO:0000256" key="5">
    <source>
        <dbReference type="ARBA" id="ARBA00022448"/>
    </source>
</evidence>
<comment type="function">
    <text evidence="13">Plays a critical role in the incorporation of lipoproteins in the outer membrane after they are released by the LolA protein.</text>
</comment>
<dbReference type="Gene3D" id="2.50.20.10">
    <property type="entry name" value="Lipoprotein localisation LolA/LolB/LppX"/>
    <property type="match status" value="1"/>
</dbReference>
<evidence type="ECO:0000313" key="14">
    <source>
        <dbReference type="EMBL" id="SHE92965.1"/>
    </source>
</evidence>
<keyword evidence="7 13" id="KW-0653">Protein transport</keyword>
<dbReference type="PROSITE" id="PS51257">
    <property type="entry name" value="PROKAR_LIPOPROTEIN"/>
    <property type="match status" value="1"/>
</dbReference>
<keyword evidence="11 13" id="KW-0998">Cell outer membrane</keyword>
<dbReference type="Pfam" id="PF03550">
    <property type="entry name" value="LolB"/>
    <property type="match status" value="1"/>
</dbReference>
<evidence type="ECO:0000256" key="8">
    <source>
        <dbReference type="ARBA" id="ARBA00023136"/>
    </source>
</evidence>
<dbReference type="Proteomes" id="UP000184159">
    <property type="component" value="Unassembled WGS sequence"/>
</dbReference>
<reference evidence="15" key="1">
    <citation type="submission" date="2016-11" db="EMBL/GenBank/DDBJ databases">
        <authorList>
            <person name="Varghese N."/>
            <person name="Submissions S."/>
        </authorList>
    </citation>
    <scope>NUCLEOTIDE SEQUENCE [LARGE SCALE GENOMIC DNA]</scope>
    <source>
        <strain evidence="15">DSM 21264</strain>
    </source>
</reference>
<keyword evidence="6 13" id="KW-0732">Signal</keyword>
<dbReference type="GO" id="GO:0015031">
    <property type="term" value="P:protein transport"/>
    <property type="evidence" value="ECO:0007669"/>
    <property type="project" value="UniProtKB-KW"/>
</dbReference>
<keyword evidence="8 13" id="KW-0472">Membrane</keyword>
<dbReference type="AlphaFoldDB" id="A0A1M4XHI1"/>
<evidence type="ECO:0000256" key="13">
    <source>
        <dbReference type="HAMAP-Rule" id="MF_00233"/>
    </source>
</evidence>
<evidence type="ECO:0000256" key="7">
    <source>
        <dbReference type="ARBA" id="ARBA00022927"/>
    </source>
</evidence>
<dbReference type="InterPro" id="IPR004565">
    <property type="entry name" value="OM_lipoprot_LolB"/>
</dbReference>
<dbReference type="EMBL" id="FQUH01000004">
    <property type="protein sequence ID" value="SHE92965.1"/>
    <property type="molecule type" value="Genomic_DNA"/>
</dbReference>
<evidence type="ECO:0000256" key="10">
    <source>
        <dbReference type="ARBA" id="ARBA00023186"/>
    </source>
</evidence>
<dbReference type="GO" id="GO:0009279">
    <property type="term" value="C:cell outer membrane"/>
    <property type="evidence" value="ECO:0007669"/>
    <property type="project" value="UniProtKB-SubCell"/>
</dbReference>
<evidence type="ECO:0000256" key="11">
    <source>
        <dbReference type="ARBA" id="ARBA00023237"/>
    </source>
</evidence>
<keyword evidence="9 13" id="KW-0564">Palmitate</keyword>
<dbReference type="GO" id="GO:0044874">
    <property type="term" value="P:lipoprotein localization to outer membrane"/>
    <property type="evidence" value="ECO:0007669"/>
    <property type="project" value="UniProtKB-UniRule"/>
</dbReference>
<accession>A0A1M4XHI1</accession>
<evidence type="ECO:0000256" key="12">
    <source>
        <dbReference type="ARBA" id="ARBA00023288"/>
    </source>
</evidence>
<keyword evidence="10 13" id="KW-0143">Chaperone</keyword>
<evidence type="ECO:0000256" key="1">
    <source>
        <dbReference type="ARBA" id="ARBA00004459"/>
    </source>
</evidence>
<name>A0A1M4XHI1_VIBGA</name>
<evidence type="ECO:0000256" key="9">
    <source>
        <dbReference type="ARBA" id="ARBA00023139"/>
    </source>
</evidence>
<dbReference type="InterPro" id="IPR029046">
    <property type="entry name" value="LolA/LolB/LppX"/>
</dbReference>
<protein>
    <recommendedName>
        <fullName evidence="4 13">Outer-membrane lipoprotein LolB</fullName>
    </recommendedName>
</protein>
<dbReference type="RefSeq" id="WP_072956494.1">
    <property type="nucleotide sequence ID" value="NZ_FQUH01000004.1"/>
</dbReference>
<evidence type="ECO:0000256" key="2">
    <source>
        <dbReference type="ARBA" id="ARBA00009696"/>
    </source>
</evidence>
<dbReference type="NCBIfam" id="TIGR00548">
    <property type="entry name" value="lolB"/>
    <property type="match status" value="1"/>
</dbReference>
<evidence type="ECO:0000256" key="3">
    <source>
        <dbReference type="ARBA" id="ARBA00011245"/>
    </source>
</evidence>
<proteinExistence type="inferred from homology"/>
<gene>
    <name evidence="13" type="primary">lolB</name>
    <name evidence="14" type="ORF">SAMN02745781_01057</name>
</gene>
<dbReference type="HAMAP" id="MF_00233">
    <property type="entry name" value="LolB"/>
    <property type="match status" value="1"/>
</dbReference>
<keyword evidence="12 13" id="KW-0449">Lipoprotein</keyword>
<dbReference type="SUPFAM" id="SSF89392">
    <property type="entry name" value="Prokaryotic lipoproteins and lipoprotein localization factors"/>
    <property type="match status" value="1"/>
</dbReference>
<comment type="similarity">
    <text evidence="2 13">Belongs to the LolB family.</text>
</comment>
<comment type="subunit">
    <text evidence="3 13">Monomer.</text>
</comment>
<dbReference type="CDD" id="cd16326">
    <property type="entry name" value="LolB"/>
    <property type="match status" value="1"/>
</dbReference>
<comment type="subcellular location">
    <subcellularLocation>
        <location evidence="1 13">Cell outer membrane</location>
        <topology evidence="1 13">Lipid-anchor</topology>
    </subcellularLocation>
</comment>
<sequence length="202" mass="23344">MTYRILQVFLSIIILAGCSSVQTPLQPVEWQSHQQRLQQISAYQIAGKLGYISPQERRSLNFQWKKSDHHSQLRLTTFLGQTVLKMDIYPQRAEAETYEGQHYTAQTPELLLHQLTGLDIPLSSLSQWILGRPALADTYALKPDNTLDSLKKKLANQQWRVQYKTYTAVTFKAQQLPLPERLFLQQGPTKINIHISQWKVTQ</sequence>
<evidence type="ECO:0000313" key="15">
    <source>
        <dbReference type="Proteomes" id="UP000184159"/>
    </source>
</evidence>
<organism evidence="14 15">
    <name type="scientific">Vibrio gazogenes DSM 21264 = NBRC 103151</name>
    <dbReference type="NCBI Taxonomy" id="1123492"/>
    <lineage>
        <taxon>Bacteria</taxon>
        <taxon>Pseudomonadati</taxon>
        <taxon>Pseudomonadota</taxon>
        <taxon>Gammaproteobacteria</taxon>
        <taxon>Vibrionales</taxon>
        <taxon>Vibrionaceae</taxon>
        <taxon>Vibrio</taxon>
    </lineage>
</organism>
<keyword evidence="5 13" id="KW-0813">Transport</keyword>
<evidence type="ECO:0000256" key="4">
    <source>
        <dbReference type="ARBA" id="ARBA00016202"/>
    </source>
</evidence>
<keyword evidence="15" id="KW-1185">Reference proteome</keyword>
<evidence type="ECO:0000256" key="6">
    <source>
        <dbReference type="ARBA" id="ARBA00022729"/>
    </source>
</evidence>